<dbReference type="Pfam" id="PF00571">
    <property type="entry name" value="CBS"/>
    <property type="match status" value="2"/>
</dbReference>
<comment type="similarity">
    <text evidence="2">Belongs to the UPF0053 family. Hemolysin C subfamily.</text>
</comment>
<keyword evidence="8 10" id="KW-0472">Membrane</keyword>
<dbReference type="PROSITE" id="PS51371">
    <property type="entry name" value="CBS"/>
    <property type="match status" value="2"/>
</dbReference>
<evidence type="ECO:0000256" key="9">
    <source>
        <dbReference type="PROSITE-ProRule" id="PRU00703"/>
    </source>
</evidence>
<dbReference type="Gene3D" id="3.30.465.10">
    <property type="match status" value="1"/>
</dbReference>
<dbReference type="EMBL" id="FLUO01000002">
    <property type="protein sequence ID" value="SBW11469.1"/>
    <property type="molecule type" value="Genomic_DNA"/>
</dbReference>
<evidence type="ECO:0000259" key="12">
    <source>
        <dbReference type="PROSITE" id="PS51846"/>
    </source>
</evidence>
<keyword evidence="3" id="KW-1003">Cell membrane</keyword>
<keyword evidence="5" id="KW-0677">Repeat</keyword>
<gene>
    <name evidence="13" type="ORF">KL86APRO_20202</name>
</gene>
<dbReference type="SUPFAM" id="SSF54631">
    <property type="entry name" value="CBS-domain pair"/>
    <property type="match status" value="1"/>
</dbReference>
<dbReference type="InterPro" id="IPR002550">
    <property type="entry name" value="CNNM"/>
</dbReference>
<protein>
    <submittedName>
        <fullName evidence="13">CBS domain protein</fullName>
    </submittedName>
</protein>
<dbReference type="Pfam" id="PF01595">
    <property type="entry name" value="CNNM"/>
    <property type="match status" value="1"/>
</dbReference>
<evidence type="ECO:0000259" key="11">
    <source>
        <dbReference type="PROSITE" id="PS51371"/>
    </source>
</evidence>
<dbReference type="AlphaFoldDB" id="A0A212KIK6"/>
<keyword evidence="7 9" id="KW-0129">CBS domain</keyword>
<dbReference type="Pfam" id="PF03471">
    <property type="entry name" value="CorC_HlyC"/>
    <property type="match status" value="1"/>
</dbReference>
<dbReference type="InterPro" id="IPR036318">
    <property type="entry name" value="FAD-bd_PCMH-like_sf"/>
</dbReference>
<dbReference type="InterPro" id="IPR044751">
    <property type="entry name" value="Ion_transp-like_CBS"/>
</dbReference>
<dbReference type="GO" id="GO:0005886">
    <property type="term" value="C:plasma membrane"/>
    <property type="evidence" value="ECO:0007669"/>
    <property type="project" value="UniProtKB-SubCell"/>
</dbReference>
<reference evidence="13" key="1">
    <citation type="submission" date="2016-04" db="EMBL/GenBank/DDBJ databases">
        <authorList>
            <person name="Evans L.H."/>
            <person name="Alamgir A."/>
            <person name="Owens N."/>
            <person name="Weber N.D."/>
            <person name="Virtaneva K."/>
            <person name="Barbian K."/>
            <person name="Babar A."/>
            <person name="Rosenke K."/>
        </authorList>
    </citation>
    <scope>NUCLEOTIDE SEQUENCE</scope>
    <source>
        <strain evidence="13">86</strain>
    </source>
</reference>
<evidence type="ECO:0000256" key="5">
    <source>
        <dbReference type="ARBA" id="ARBA00022737"/>
    </source>
</evidence>
<dbReference type="Gene3D" id="3.10.580.10">
    <property type="entry name" value="CBS-domain"/>
    <property type="match status" value="1"/>
</dbReference>
<evidence type="ECO:0000256" key="2">
    <source>
        <dbReference type="ARBA" id="ARBA00006446"/>
    </source>
</evidence>
<comment type="subcellular location">
    <subcellularLocation>
        <location evidence="1">Cell membrane</location>
        <topology evidence="1">Multi-pass membrane protein</topology>
    </subcellularLocation>
</comment>
<proteinExistence type="inferred from homology"/>
<evidence type="ECO:0000256" key="1">
    <source>
        <dbReference type="ARBA" id="ARBA00004651"/>
    </source>
</evidence>
<dbReference type="InterPro" id="IPR000644">
    <property type="entry name" value="CBS_dom"/>
</dbReference>
<evidence type="ECO:0000256" key="6">
    <source>
        <dbReference type="ARBA" id="ARBA00022989"/>
    </source>
</evidence>
<dbReference type="FunFam" id="3.10.580.10:FF:000002">
    <property type="entry name" value="Magnesium/cobalt efflux protein CorC"/>
    <property type="match status" value="1"/>
</dbReference>
<dbReference type="InterPro" id="IPR005170">
    <property type="entry name" value="Transptr-assoc_dom"/>
</dbReference>
<dbReference type="SMART" id="SM01091">
    <property type="entry name" value="CorC_HlyC"/>
    <property type="match status" value="1"/>
</dbReference>
<keyword evidence="4 10" id="KW-0812">Transmembrane</keyword>
<evidence type="ECO:0000256" key="4">
    <source>
        <dbReference type="ARBA" id="ARBA00022692"/>
    </source>
</evidence>
<evidence type="ECO:0000256" key="8">
    <source>
        <dbReference type="ARBA" id="ARBA00023136"/>
    </source>
</evidence>
<organism evidence="13">
    <name type="scientific">uncultured Alphaproteobacteria bacterium</name>
    <dbReference type="NCBI Taxonomy" id="91750"/>
    <lineage>
        <taxon>Bacteria</taxon>
        <taxon>Pseudomonadati</taxon>
        <taxon>Pseudomonadota</taxon>
        <taxon>Alphaproteobacteria</taxon>
        <taxon>environmental samples</taxon>
    </lineage>
</organism>
<evidence type="ECO:0000313" key="13">
    <source>
        <dbReference type="EMBL" id="SBW11469.1"/>
    </source>
</evidence>
<keyword evidence="6 10" id="KW-1133">Transmembrane helix</keyword>
<name>A0A212KIK6_9PROT</name>
<dbReference type="PANTHER" id="PTHR22777:SF32">
    <property type="entry name" value="UPF0053 INNER MEMBRANE PROTEIN YFJD"/>
    <property type="match status" value="1"/>
</dbReference>
<evidence type="ECO:0000256" key="3">
    <source>
        <dbReference type="ARBA" id="ARBA00022475"/>
    </source>
</evidence>
<dbReference type="PROSITE" id="PS51846">
    <property type="entry name" value="CNNM"/>
    <property type="match status" value="1"/>
</dbReference>
<dbReference type="PANTHER" id="PTHR22777">
    <property type="entry name" value="HEMOLYSIN-RELATED"/>
    <property type="match status" value="1"/>
</dbReference>
<feature type="domain" description="CBS" evidence="11">
    <location>
        <begin position="272"/>
        <end position="332"/>
    </location>
</feature>
<feature type="domain" description="CNNM transmembrane" evidence="12">
    <location>
        <begin position="1"/>
        <end position="176"/>
    </location>
</feature>
<dbReference type="CDD" id="cd04590">
    <property type="entry name" value="CBS_pair_CorC_HlyC_assoc"/>
    <property type="match status" value="1"/>
</dbReference>
<dbReference type="SMART" id="SM00116">
    <property type="entry name" value="CBS"/>
    <property type="match status" value="2"/>
</dbReference>
<dbReference type="SUPFAM" id="SSF56176">
    <property type="entry name" value="FAD-binding/transporter-associated domain-like"/>
    <property type="match status" value="1"/>
</dbReference>
<sequence length="420" mass="46040">MITSALVIVVLLMLSAFFSGAETALTACSRPLMRELAKQGDARAAMVNHMDQHRDRLIGTILLGNNAVNISASALATSLLISWFGEAGIALATLGMTLIVLIFSEILPKTYAIRNANTFALRVAPPMRLLTTVLAPLMIGLNALIGMFLKLFGAKETEKSVAQHLTELRGAIELHTEEQAEIRHERAMLRSILELSDVEVGEVMTHRRDLTTVDLDDPAETIVTAVLDSPFTRIPLTRGNPDNIVGVLHAKALFRAVRGADAPVGAAEIAALAAKPWFIPDTTSLLDQLQSFRTRREHFAIVVDEYGSLLGIVTLEDILEEIVGNIDDEHDVVIGGVRAQADGSFIVAGDVTIRDLNREFEWSLPDEEATTIAGLVIHESERIPEPGQVFRFHGFRFEILRRQQNRLISLRVTPPDANGR</sequence>
<evidence type="ECO:0000256" key="10">
    <source>
        <dbReference type="PROSITE-ProRule" id="PRU01193"/>
    </source>
</evidence>
<dbReference type="GO" id="GO:0050660">
    <property type="term" value="F:flavin adenine dinucleotide binding"/>
    <property type="evidence" value="ECO:0007669"/>
    <property type="project" value="InterPro"/>
</dbReference>
<dbReference type="InterPro" id="IPR016169">
    <property type="entry name" value="FAD-bd_PCMH_sub2"/>
</dbReference>
<feature type="domain" description="CBS" evidence="11">
    <location>
        <begin position="204"/>
        <end position="264"/>
    </location>
</feature>
<accession>A0A212KIK6</accession>
<evidence type="ECO:0000256" key="7">
    <source>
        <dbReference type="ARBA" id="ARBA00023122"/>
    </source>
</evidence>
<dbReference type="InterPro" id="IPR046342">
    <property type="entry name" value="CBS_dom_sf"/>
</dbReference>